<dbReference type="PIRSF" id="PIRSF000535">
    <property type="entry name" value="1PFK/6PFK/LacC"/>
    <property type="match status" value="1"/>
</dbReference>
<dbReference type="Gene3D" id="3.40.1190.20">
    <property type="match status" value="1"/>
</dbReference>
<dbReference type="Proteomes" id="UP000307517">
    <property type="component" value="Unassembled WGS sequence"/>
</dbReference>
<reference evidence="9 10" key="1">
    <citation type="submission" date="2019-04" db="EMBL/GenBank/DDBJ databases">
        <title>Genome Announcement to Ensure Probiotic Safety of Lactobacillus rhamnosus UBLR-58.</title>
        <authorList>
            <person name="Sulthana A."/>
            <person name="Lakshmi S.G."/>
            <person name="Madempudi R.S."/>
        </authorList>
    </citation>
    <scope>NUCLEOTIDE SEQUENCE [LARGE SCALE GENOMIC DNA]</scope>
    <source>
        <strain evidence="9 10">UBLR-58</strain>
    </source>
</reference>
<dbReference type="GO" id="GO:0005988">
    <property type="term" value="P:lactose metabolic process"/>
    <property type="evidence" value="ECO:0007669"/>
    <property type="project" value="UniProtKB-KW"/>
</dbReference>
<dbReference type="GO" id="GO:0005524">
    <property type="term" value="F:ATP binding"/>
    <property type="evidence" value="ECO:0007669"/>
    <property type="project" value="UniProtKB-KW"/>
</dbReference>
<dbReference type="GO" id="GO:0008443">
    <property type="term" value="F:phosphofructokinase activity"/>
    <property type="evidence" value="ECO:0007669"/>
    <property type="project" value="TreeGrafter"/>
</dbReference>
<comment type="similarity">
    <text evidence="1">Belongs to the carbohydrate kinase pfkB family.</text>
</comment>
<dbReference type="Pfam" id="PF00294">
    <property type="entry name" value="PfkB"/>
    <property type="match status" value="1"/>
</dbReference>
<dbReference type="PROSITE" id="PS00584">
    <property type="entry name" value="PFKB_KINASES_2"/>
    <property type="match status" value="1"/>
</dbReference>
<dbReference type="PRINTS" id="PR00990">
    <property type="entry name" value="RIBOKINASE"/>
</dbReference>
<keyword evidence="3 6" id="KW-0547">Nucleotide-binding</keyword>
<dbReference type="InterPro" id="IPR002139">
    <property type="entry name" value="Ribo/fructo_kinase"/>
</dbReference>
<evidence type="ECO:0000256" key="5">
    <source>
        <dbReference type="ARBA" id="ARBA00022840"/>
    </source>
</evidence>
<dbReference type="GO" id="GO:0005829">
    <property type="term" value="C:cytosol"/>
    <property type="evidence" value="ECO:0007669"/>
    <property type="project" value="TreeGrafter"/>
</dbReference>
<dbReference type="CDD" id="cd01164">
    <property type="entry name" value="FruK_PfkB_like"/>
    <property type="match status" value="1"/>
</dbReference>
<dbReference type="SUPFAM" id="SSF53613">
    <property type="entry name" value="Ribokinase-like"/>
    <property type="match status" value="1"/>
</dbReference>
<evidence type="ECO:0000313" key="9">
    <source>
        <dbReference type="EMBL" id="THC81206.1"/>
    </source>
</evidence>
<evidence type="ECO:0000256" key="4">
    <source>
        <dbReference type="ARBA" id="ARBA00022777"/>
    </source>
</evidence>
<comment type="similarity">
    <text evidence="6">Belongs to the carbohydrate kinase PfkB family. LacC subfamily.</text>
</comment>
<dbReference type="NCBIfam" id="TIGR03168">
    <property type="entry name" value="1-PFK"/>
    <property type="match status" value="1"/>
</dbReference>
<dbReference type="InterPro" id="IPR002173">
    <property type="entry name" value="Carboh/pur_kinase_PfkB_CS"/>
</dbReference>
<dbReference type="InterPro" id="IPR017583">
    <property type="entry name" value="Tagatose/fructose_Pkinase"/>
</dbReference>
<evidence type="ECO:0000256" key="6">
    <source>
        <dbReference type="PIRNR" id="PIRNR000535"/>
    </source>
</evidence>
<dbReference type="PANTHER" id="PTHR46566">
    <property type="entry name" value="1-PHOSPHOFRUCTOKINASE-RELATED"/>
    <property type="match status" value="1"/>
</dbReference>
<dbReference type="EC" id="2.7.1.144" evidence="6"/>
<organism evidence="9 10">
    <name type="scientific">Lacticaseibacillus rhamnosus</name>
    <name type="common">Lactobacillus rhamnosus</name>
    <dbReference type="NCBI Taxonomy" id="47715"/>
    <lineage>
        <taxon>Bacteria</taxon>
        <taxon>Bacillati</taxon>
        <taxon>Bacillota</taxon>
        <taxon>Bacilli</taxon>
        <taxon>Lactobacillales</taxon>
        <taxon>Lactobacillaceae</taxon>
        <taxon>Lacticaseibacillus</taxon>
    </lineage>
</organism>
<gene>
    <name evidence="9" type="ORF">E6L36_13040</name>
</gene>
<evidence type="ECO:0000256" key="2">
    <source>
        <dbReference type="ARBA" id="ARBA00022679"/>
    </source>
</evidence>
<feature type="domain" description="Carbohydrate kinase PfkB" evidence="8">
    <location>
        <begin position="11"/>
        <end position="300"/>
    </location>
</feature>
<proteinExistence type="inferred from homology"/>
<dbReference type="InterPro" id="IPR029056">
    <property type="entry name" value="Ribokinase-like"/>
</dbReference>
<evidence type="ECO:0000256" key="7">
    <source>
        <dbReference type="RuleBase" id="RU003704"/>
    </source>
</evidence>
<sequence>MLLTITTNPSIDLVYKTGSFDLGTTNRELEHYQTIGGKGINAARVASILSEDKQAVAATGFLGRENANQIAHDLAQYNVKDEMIRVSGATRFCYTIIDNSGVKTELNELGQSISATKAEELLGQVSRHHNLKGVSINGSLAKDLSDDFYIRLIEQIRINNPDAKIILDTSGAALDSVLSSSAPPDYIKPNNDELGELLGIVVPEEDDAVLHALQQPIFQNIPNILVSMGSQGGIAKLGVDVPQYFKLKISQQKAVNTEGSGDATVGGMLYAVAKGKQGLDVIRYGMAAGMANVLQSKTGFVEKNAFLRFVTSGEAVIAQPIQAIPILGEN</sequence>
<comment type="caution">
    <text evidence="9">The sequence shown here is derived from an EMBL/GenBank/DDBJ whole genome shotgun (WGS) entry which is preliminary data.</text>
</comment>
<dbReference type="InterPro" id="IPR011611">
    <property type="entry name" value="PfkB_dom"/>
</dbReference>
<keyword evidence="4 7" id="KW-0418">Kinase</keyword>
<dbReference type="RefSeq" id="WP_005691511.1">
    <property type="nucleotide sequence ID" value="NZ_CABFNI010000015.1"/>
</dbReference>
<dbReference type="GO" id="GO:0009024">
    <property type="term" value="F:tagatose-6-phosphate kinase activity"/>
    <property type="evidence" value="ECO:0007669"/>
    <property type="project" value="UniProtKB-EC"/>
</dbReference>
<accession>A0AB74IGY7</accession>
<comment type="catalytic activity">
    <reaction evidence="6">
        <text>D-tagatofuranose 6-phosphate + ATP = D-tagatofuranose 1,6-bisphosphate + ADP + H(+)</text>
        <dbReference type="Rhea" id="RHEA:12420"/>
        <dbReference type="ChEBI" id="CHEBI:15378"/>
        <dbReference type="ChEBI" id="CHEBI:30616"/>
        <dbReference type="ChEBI" id="CHEBI:58694"/>
        <dbReference type="ChEBI" id="CHEBI:58695"/>
        <dbReference type="ChEBI" id="CHEBI:456216"/>
        <dbReference type="EC" id="2.7.1.144"/>
    </reaction>
</comment>
<evidence type="ECO:0000256" key="1">
    <source>
        <dbReference type="ARBA" id="ARBA00005380"/>
    </source>
</evidence>
<comment type="pathway">
    <text evidence="6">Carbohydrate metabolism; D-tagatose 6-phosphate degradation; D-glyceraldehyde 3-phosphate and glycerone phosphate from D-tagatose 6-phosphate: step 1/2.</text>
</comment>
<keyword evidence="5 6" id="KW-0067">ATP-binding</keyword>
<keyword evidence="6" id="KW-0423">Lactose metabolism</keyword>
<dbReference type="EMBL" id="SSHM01000001">
    <property type="protein sequence ID" value="THC81206.1"/>
    <property type="molecule type" value="Genomic_DNA"/>
</dbReference>
<dbReference type="AlphaFoldDB" id="A0AB74IGY7"/>
<evidence type="ECO:0000259" key="8">
    <source>
        <dbReference type="Pfam" id="PF00294"/>
    </source>
</evidence>
<keyword evidence="2 6" id="KW-0808">Transferase</keyword>
<name>A0AB74IGY7_LACRH</name>
<dbReference type="PANTHER" id="PTHR46566:SF5">
    <property type="entry name" value="1-PHOSPHOFRUCTOKINASE"/>
    <property type="match status" value="1"/>
</dbReference>
<protein>
    <recommendedName>
        <fullName evidence="6">Tagatose-6-phosphate kinase</fullName>
        <ecNumber evidence="6">2.7.1.144</ecNumber>
    </recommendedName>
</protein>
<evidence type="ECO:0000256" key="3">
    <source>
        <dbReference type="ARBA" id="ARBA00022741"/>
    </source>
</evidence>
<evidence type="ECO:0000313" key="10">
    <source>
        <dbReference type="Proteomes" id="UP000307517"/>
    </source>
</evidence>